<evidence type="ECO:0000313" key="3">
    <source>
        <dbReference type="EMBL" id="MEB8336400.1"/>
    </source>
</evidence>
<dbReference type="RefSeq" id="WP_326014008.1">
    <property type="nucleotide sequence ID" value="NZ_JAOZYC010000002.1"/>
</dbReference>
<sequence>DDLPFFSANQDPGAPDRGEGPTRPAGPTTGPAVGDGPMVPPSAPNPPVPGAGQSPPRMSDDTAILTPQKPAPEPPGGGNTSSGNVSGDTLTSGMRVVPSAGGGPKAPGASDPFQQGPDGPAVHTPPKLPDPVPSTPAPKKKGRNKLVLLGAGVVGLAGVAYGAGLLMNHADVPKGTTVAGVDIGGGTRDEATTKLENALGKRTEQALKLQVGGKTVAMRPAQAGLSFDTASTVAAAAGSDYNPVSVIGSLFGNERVVAPVMPVDEEKLAASLQRAAGGAAASGDGTIKFAPGKAVPVYGKTGKGIDLAQSAAAVKDAYHAQIETGASGAVPLATSTQKPTISDAEVDRKMQQFAEPAMSGLITVKAGGASIQFGPDKSLPKILSVQPVNGKLVEKYNLPELKKLYGTTFDGVLVTRGTGKKTPVQPTDVAAAIGKALLGKTSAERTAEIQTNAS</sequence>
<dbReference type="Proteomes" id="UP001354931">
    <property type="component" value="Unassembled WGS sequence"/>
</dbReference>
<reference evidence="3 4" key="1">
    <citation type="submission" date="2022-10" db="EMBL/GenBank/DDBJ databases">
        <authorList>
            <person name="Xie J."/>
            <person name="Shen N."/>
        </authorList>
    </citation>
    <scope>NUCLEOTIDE SEQUENCE [LARGE SCALE GENOMIC DNA]</scope>
    <source>
        <strain evidence="3 4">YIM65594</strain>
    </source>
</reference>
<gene>
    <name evidence="3" type="ORF">OKJ99_02540</name>
</gene>
<protein>
    <recommendedName>
        <fullName evidence="5">Peptidoglycan binding domain-containing protein</fullName>
    </recommendedName>
</protein>
<keyword evidence="4" id="KW-1185">Reference proteome</keyword>
<keyword evidence="2" id="KW-0472">Membrane</keyword>
<feature type="compositionally biased region" description="Pro residues" evidence="1">
    <location>
        <begin position="126"/>
        <end position="136"/>
    </location>
</feature>
<name>A0ABU6EXC1_9ACTN</name>
<feature type="compositionally biased region" description="Pro residues" evidence="1">
    <location>
        <begin position="38"/>
        <end position="49"/>
    </location>
</feature>
<comment type="caution">
    <text evidence="3">The sequence shown here is derived from an EMBL/GenBank/DDBJ whole genome shotgun (WGS) entry which is preliminary data.</text>
</comment>
<feature type="transmembrane region" description="Helical" evidence="2">
    <location>
        <begin position="146"/>
        <end position="167"/>
    </location>
</feature>
<accession>A0ABU6EXC1</accession>
<keyword evidence="2" id="KW-1133">Transmembrane helix</keyword>
<feature type="region of interest" description="Disordered" evidence="1">
    <location>
        <begin position="1"/>
        <end position="141"/>
    </location>
</feature>
<evidence type="ECO:0000313" key="4">
    <source>
        <dbReference type="Proteomes" id="UP001354931"/>
    </source>
</evidence>
<keyword evidence="2" id="KW-0812">Transmembrane</keyword>
<feature type="compositionally biased region" description="Low complexity" evidence="1">
    <location>
        <begin position="21"/>
        <end position="37"/>
    </location>
</feature>
<dbReference type="EMBL" id="JAOZYC010000002">
    <property type="protein sequence ID" value="MEB8336400.1"/>
    <property type="molecule type" value="Genomic_DNA"/>
</dbReference>
<organism evidence="3 4">
    <name type="scientific">Streptomyces endophyticus</name>
    <dbReference type="NCBI Taxonomy" id="714166"/>
    <lineage>
        <taxon>Bacteria</taxon>
        <taxon>Bacillati</taxon>
        <taxon>Actinomycetota</taxon>
        <taxon>Actinomycetes</taxon>
        <taxon>Kitasatosporales</taxon>
        <taxon>Streptomycetaceae</taxon>
        <taxon>Streptomyces</taxon>
    </lineage>
</organism>
<evidence type="ECO:0008006" key="5">
    <source>
        <dbReference type="Google" id="ProtNLM"/>
    </source>
</evidence>
<proteinExistence type="predicted"/>
<evidence type="ECO:0000256" key="2">
    <source>
        <dbReference type="SAM" id="Phobius"/>
    </source>
</evidence>
<feature type="non-terminal residue" evidence="3">
    <location>
        <position position="1"/>
    </location>
</feature>
<evidence type="ECO:0000256" key="1">
    <source>
        <dbReference type="SAM" id="MobiDB-lite"/>
    </source>
</evidence>